<dbReference type="EMBL" id="JAMZIH010003428">
    <property type="protein sequence ID" value="KAJ1676826.1"/>
    <property type="molecule type" value="Genomic_DNA"/>
</dbReference>
<feature type="non-terminal residue" evidence="1">
    <location>
        <position position="1"/>
    </location>
</feature>
<organism evidence="1 2">
    <name type="scientific">Spiromyces aspiralis</name>
    <dbReference type="NCBI Taxonomy" id="68401"/>
    <lineage>
        <taxon>Eukaryota</taxon>
        <taxon>Fungi</taxon>
        <taxon>Fungi incertae sedis</taxon>
        <taxon>Zoopagomycota</taxon>
        <taxon>Kickxellomycotina</taxon>
        <taxon>Kickxellomycetes</taxon>
        <taxon>Kickxellales</taxon>
        <taxon>Kickxellaceae</taxon>
        <taxon>Spiromyces</taxon>
    </lineage>
</organism>
<keyword evidence="2" id="KW-1185">Reference proteome</keyword>
<proteinExistence type="predicted"/>
<feature type="non-terminal residue" evidence="1">
    <location>
        <position position="180"/>
    </location>
</feature>
<comment type="caution">
    <text evidence="1">The sequence shown here is derived from an EMBL/GenBank/DDBJ whole genome shotgun (WGS) entry which is preliminary data.</text>
</comment>
<accession>A0ACC1HNB6</accession>
<sequence>TTSCLAADANELLDHLGWSQDVNLVGASMGGMVALSLALSAPSKFSTVQGIINTVKAVLAGSPRERFEVNVNTLYPKEWLERPAPPGSAAANNREYAIQAGLQRLKNTRPITFTSFLGQTGAVMRHYISKEELQVLSSLFPDQRILVMVGTWDLLINTSNSRYLYKCIGPASARLVIFEG</sequence>
<reference evidence="1" key="1">
    <citation type="submission" date="2022-06" db="EMBL/GenBank/DDBJ databases">
        <title>Phylogenomic reconstructions and comparative analyses of Kickxellomycotina fungi.</title>
        <authorList>
            <person name="Reynolds N.K."/>
            <person name="Stajich J.E."/>
            <person name="Barry K."/>
            <person name="Grigoriev I.V."/>
            <person name="Crous P."/>
            <person name="Smith M.E."/>
        </authorList>
    </citation>
    <scope>NUCLEOTIDE SEQUENCE</scope>
    <source>
        <strain evidence="1">RSA 2271</strain>
    </source>
</reference>
<evidence type="ECO:0000313" key="1">
    <source>
        <dbReference type="EMBL" id="KAJ1676826.1"/>
    </source>
</evidence>
<protein>
    <submittedName>
        <fullName evidence="1">Uncharacterized protein</fullName>
    </submittedName>
</protein>
<dbReference type="Proteomes" id="UP001145114">
    <property type="component" value="Unassembled WGS sequence"/>
</dbReference>
<name>A0ACC1HNB6_9FUNG</name>
<evidence type="ECO:0000313" key="2">
    <source>
        <dbReference type="Proteomes" id="UP001145114"/>
    </source>
</evidence>
<gene>
    <name evidence="1" type="ORF">EV182_007428</name>
</gene>